<dbReference type="Proteomes" id="UP000595224">
    <property type="component" value="Chromosome"/>
</dbReference>
<name>A0A7T3RD04_9SPIR</name>
<evidence type="ECO:0000313" key="1">
    <source>
        <dbReference type="EMBL" id="QQA00848.1"/>
    </source>
</evidence>
<dbReference type="InterPro" id="IPR025530">
    <property type="entry name" value="DUF4417"/>
</dbReference>
<evidence type="ECO:0000313" key="2">
    <source>
        <dbReference type="Proteomes" id="UP000595224"/>
    </source>
</evidence>
<dbReference type="Pfam" id="PF14386">
    <property type="entry name" value="DUF4417"/>
    <property type="match status" value="1"/>
</dbReference>
<accession>A0A7T3RD04</accession>
<dbReference type="EMBL" id="CP064936">
    <property type="protein sequence ID" value="QQA00848.1"/>
    <property type="molecule type" value="Genomic_DNA"/>
</dbReference>
<keyword evidence="2" id="KW-1185">Reference proteome</keyword>
<gene>
    <name evidence="1" type="ORF">IWA51_11430</name>
</gene>
<organism evidence="1 2">
    <name type="scientific">Treponema peruense</name>
    <dbReference type="NCBI Taxonomy" id="2787628"/>
    <lineage>
        <taxon>Bacteria</taxon>
        <taxon>Pseudomonadati</taxon>
        <taxon>Spirochaetota</taxon>
        <taxon>Spirochaetia</taxon>
        <taxon>Spirochaetales</taxon>
        <taxon>Treponemataceae</taxon>
        <taxon>Treponema</taxon>
    </lineage>
</organism>
<reference evidence="1 2" key="1">
    <citation type="submission" date="2020-11" db="EMBL/GenBank/DDBJ databases">
        <title>Treponema Peruensis nv. sp., first commensal Treponema isolated from human feces.</title>
        <authorList>
            <person name="Belkhou C."/>
            <person name="Raes J."/>
        </authorList>
    </citation>
    <scope>NUCLEOTIDE SEQUENCE [LARGE SCALE GENOMIC DNA]</scope>
    <source>
        <strain evidence="1 2">RCC2812</strain>
    </source>
</reference>
<dbReference type="KEGG" id="tper:IWA51_11430"/>
<dbReference type="AlphaFoldDB" id="A0A7T3RD04"/>
<protein>
    <submittedName>
        <fullName evidence="1">DUF4417 domain-containing protein</fullName>
    </submittedName>
</protein>
<proteinExistence type="predicted"/>
<dbReference type="RefSeq" id="WP_198442514.1">
    <property type="nucleotide sequence ID" value="NZ_CBCSHE010000039.1"/>
</dbReference>
<sequence length="155" mass="18173">MRKIKNIIDDGFNAKLVKTAIFDGLLEIPVIHNNAEIIIPQGMVPFSERNKSKDKKDFVCFYEHDIKFRNILTATKEQIEDLKRFPGVISPDCSLYRDMPLVLQMMNVYLNRQVGHYLQAQGIYVIPNIRWGDERSYTRLIPKMRYLVNTKILQV</sequence>